<evidence type="ECO:0000256" key="3">
    <source>
        <dbReference type="ARBA" id="ARBA00006906"/>
    </source>
</evidence>
<comment type="caution">
    <text evidence="9">The sequence shown here is derived from an EMBL/GenBank/DDBJ whole genome shotgun (WGS) entry which is preliminary data.</text>
</comment>
<dbReference type="EC" id="4.1.2.14" evidence="5"/>
<keyword evidence="6 9" id="KW-0456">Lyase</keyword>
<dbReference type="NCBIfam" id="TIGR01182">
    <property type="entry name" value="eda"/>
    <property type="match status" value="1"/>
</dbReference>
<dbReference type="Gene3D" id="3.20.20.70">
    <property type="entry name" value="Aldolase class I"/>
    <property type="match status" value="1"/>
</dbReference>
<gene>
    <name evidence="9" type="primary">eda</name>
    <name evidence="9" type="ORF">FYJ85_01075</name>
</gene>
<proteinExistence type="inferred from homology"/>
<dbReference type="RefSeq" id="WP_154416708.1">
    <property type="nucleotide sequence ID" value="NZ_CALXOB010000042.1"/>
</dbReference>
<dbReference type="InterPro" id="IPR031338">
    <property type="entry name" value="KDPG/KHG_AS_2"/>
</dbReference>
<evidence type="ECO:0000256" key="4">
    <source>
        <dbReference type="ARBA" id="ARBA00011233"/>
    </source>
</evidence>
<dbReference type="PANTHER" id="PTHR30246">
    <property type="entry name" value="2-KETO-3-DEOXY-6-PHOSPHOGLUCONATE ALDOLASE"/>
    <property type="match status" value="1"/>
</dbReference>
<dbReference type="NCBIfam" id="NF004325">
    <property type="entry name" value="PRK05718.1"/>
    <property type="match status" value="1"/>
</dbReference>
<dbReference type="EMBL" id="VUNS01000001">
    <property type="protein sequence ID" value="MST95640.1"/>
    <property type="molecule type" value="Genomic_DNA"/>
</dbReference>
<sequence length="218" mass="23251">MSFSMVCDTVLAQLEKIRIVPVLVLNDLDTGLKMCEVLSECGLPAAEITFRTQAAASIIKAASERFPELYLGAGTILNVADLKRAFDSGAKFAVAPGFNPTVVRAAVESHFAFAPGVCTPSEAEQAMEFGCRFLKFFPAEAAGGTKMLKSIIAPYKHLGVRFMPTGGVTTANVMEYLSVKEVVAVGGTWLGKADDIAAGNWDKIRETVKQAVALKEGK</sequence>
<organism evidence="9 10">
    <name type="scientific">Victivallis lenta</name>
    <dbReference type="NCBI Taxonomy" id="2606640"/>
    <lineage>
        <taxon>Bacteria</taxon>
        <taxon>Pseudomonadati</taxon>
        <taxon>Lentisphaerota</taxon>
        <taxon>Lentisphaeria</taxon>
        <taxon>Victivallales</taxon>
        <taxon>Victivallaceae</taxon>
        <taxon>Victivallis</taxon>
    </lineage>
</organism>
<evidence type="ECO:0000256" key="1">
    <source>
        <dbReference type="ARBA" id="ARBA00000654"/>
    </source>
</evidence>
<accession>A0A844FWK8</accession>
<dbReference type="InterPro" id="IPR000887">
    <property type="entry name" value="Aldlse_KDPG_KHG"/>
</dbReference>
<evidence type="ECO:0000256" key="2">
    <source>
        <dbReference type="ARBA" id="ARBA00004736"/>
    </source>
</evidence>
<keyword evidence="7" id="KW-0704">Schiff base</keyword>
<evidence type="ECO:0000313" key="10">
    <source>
        <dbReference type="Proteomes" id="UP000435649"/>
    </source>
</evidence>
<name>A0A844FWK8_9BACT</name>
<keyword evidence="10" id="KW-1185">Reference proteome</keyword>
<evidence type="ECO:0000256" key="8">
    <source>
        <dbReference type="ARBA" id="ARBA00023277"/>
    </source>
</evidence>
<dbReference type="InterPro" id="IPR013785">
    <property type="entry name" value="Aldolase_TIM"/>
</dbReference>
<evidence type="ECO:0000256" key="7">
    <source>
        <dbReference type="ARBA" id="ARBA00023270"/>
    </source>
</evidence>
<keyword evidence="8" id="KW-0119">Carbohydrate metabolism</keyword>
<dbReference type="Proteomes" id="UP000435649">
    <property type="component" value="Unassembled WGS sequence"/>
</dbReference>
<evidence type="ECO:0000256" key="6">
    <source>
        <dbReference type="ARBA" id="ARBA00023239"/>
    </source>
</evidence>
<dbReference type="PROSITE" id="PS00160">
    <property type="entry name" value="ALDOLASE_KDPG_KHG_2"/>
    <property type="match status" value="1"/>
</dbReference>
<dbReference type="AlphaFoldDB" id="A0A844FWK8"/>
<protein>
    <recommendedName>
        <fullName evidence="5">2-dehydro-3-deoxy-phosphogluconate aldolase</fullName>
        <ecNumber evidence="5">4.1.2.14</ecNumber>
    </recommendedName>
</protein>
<comment type="catalytic activity">
    <reaction evidence="1">
        <text>2-dehydro-3-deoxy-6-phospho-D-gluconate = D-glyceraldehyde 3-phosphate + pyruvate</text>
        <dbReference type="Rhea" id="RHEA:17089"/>
        <dbReference type="ChEBI" id="CHEBI:15361"/>
        <dbReference type="ChEBI" id="CHEBI:57569"/>
        <dbReference type="ChEBI" id="CHEBI:59776"/>
        <dbReference type="EC" id="4.1.2.14"/>
    </reaction>
</comment>
<dbReference type="CDD" id="cd00452">
    <property type="entry name" value="KDPG_aldolase"/>
    <property type="match status" value="1"/>
</dbReference>
<comment type="similarity">
    <text evidence="3">Belongs to the KHG/KDPG aldolase family.</text>
</comment>
<comment type="pathway">
    <text evidence="2">Carbohydrate acid metabolism; 2-dehydro-3-deoxy-D-gluconate degradation; D-glyceraldehyde 3-phosphate and pyruvate from 2-dehydro-3-deoxy-D-gluconate: step 2/2.</text>
</comment>
<comment type="subunit">
    <text evidence="4">Homotrimer.</text>
</comment>
<dbReference type="PROSITE" id="PS00159">
    <property type="entry name" value="ALDOLASE_KDPG_KHG_1"/>
    <property type="match status" value="1"/>
</dbReference>
<dbReference type="GO" id="GO:0008675">
    <property type="term" value="F:2-dehydro-3-deoxy-phosphogluconate aldolase activity"/>
    <property type="evidence" value="ECO:0007669"/>
    <property type="project" value="UniProtKB-EC"/>
</dbReference>
<dbReference type="Pfam" id="PF01081">
    <property type="entry name" value="Aldolase"/>
    <property type="match status" value="1"/>
</dbReference>
<dbReference type="InterPro" id="IPR031337">
    <property type="entry name" value="KDPG/KHG_AS_1"/>
</dbReference>
<dbReference type="SUPFAM" id="SSF51569">
    <property type="entry name" value="Aldolase"/>
    <property type="match status" value="1"/>
</dbReference>
<evidence type="ECO:0000256" key="5">
    <source>
        <dbReference type="ARBA" id="ARBA00013063"/>
    </source>
</evidence>
<evidence type="ECO:0000313" key="9">
    <source>
        <dbReference type="EMBL" id="MST95640.1"/>
    </source>
</evidence>
<dbReference type="PANTHER" id="PTHR30246:SF1">
    <property type="entry name" value="2-DEHYDRO-3-DEOXY-6-PHOSPHOGALACTONATE ALDOLASE-RELATED"/>
    <property type="match status" value="1"/>
</dbReference>
<reference evidence="9 10" key="1">
    <citation type="submission" date="2019-08" db="EMBL/GenBank/DDBJ databases">
        <title>In-depth cultivation of the pig gut microbiome towards novel bacterial diversity and tailored functional studies.</title>
        <authorList>
            <person name="Wylensek D."/>
            <person name="Hitch T.C.A."/>
            <person name="Clavel T."/>
        </authorList>
    </citation>
    <scope>NUCLEOTIDE SEQUENCE [LARGE SCALE GENOMIC DNA]</scope>
    <source>
        <strain evidence="9 10">BBE-744-WT-12</strain>
    </source>
</reference>